<name>A0A437JQ14_9BURK</name>
<dbReference type="InterPro" id="IPR058637">
    <property type="entry name" value="YknX-like_C"/>
</dbReference>
<dbReference type="Pfam" id="PF25989">
    <property type="entry name" value="YknX_C"/>
    <property type="match status" value="1"/>
</dbReference>
<accession>A0A437JQ14</accession>
<proteinExistence type="inferred from homology"/>
<evidence type="ECO:0000259" key="3">
    <source>
        <dbReference type="Pfam" id="PF25917"/>
    </source>
</evidence>
<dbReference type="Gene3D" id="1.10.287.470">
    <property type="entry name" value="Helix hairpin bin"/>
    <property type="match status" value="1"/>
</dbReference>
<feature type="domain" description="Multidrug resistance protein MdtA-like barrel-sandwich hybrid" evidence="3">
    <location>
        <begin position="128"/>
        <end position="252"/>
    </location>
</feature>
<dbReference type="Gene3D" id="2.40.30.170">
    <property type="match status" value="1"/>
</dbReference>
<dbReference type="NCBIfam" id="TIGR01730">
    <property type="entry name" value="RND_mfp"/>
    <property type="match status" value="1"/>
</dbReference>
<feature type="domain" description="YknX-like C-terminal permuted SH3-like" evidence="5">
    <location>
        <begin position="341"/>
        <end position="407"/>
    </location>
</feature>
<reference evidence="6 7" key="1">
    <citation type="submission" date="2019-01" db="EMBL/GenBank/DDBJ databases">
        <authorList>
            <person name="Chen W.-M."/>
        </authorList>
    </citation>
    <scope>NUCLEOTIDE SEQUENCE [LARGE SCALE GENOMIC DNA]</scope>
    <source>
        <strain evidence="6 7">ICH-3</strain>
    </source>
</reference>
<organism evidence="6 7">
    <name type="scientific">Rubrivivax albus</name>
    <dbReference type="NCBI Taxonomy" id="2499835"/>
    <lineage>
        <taxon>Bacteria</taxon>
        <taxon>Pseudomonadati</taxon>
        <taxon>Pseudomonadota</taxon>
        <taxon>Betaproteobacteria</taxon>
        <taxon>Burkholderiales</taxon>
        <taxon>Sphaerotilaceae</taxon>
        <taxon>Rubrivivax</taxon>
    </lineage>
</organism>
<dbReference type="GO" id="GO:0015562">
    <property type="term" value="F:efflux transmembrane transporter activity"/>
    <property type="evidence" value="ECO:0007669"/>
    <property type="project" value="TreeGrafter"/>
</dbReference>
<dbReference type="Proteomes" id="UP000288178">
    <property type="component" value="Unassembled WGS sequence"/>
</dbReference>
<dbReference type="Pfam" id="PF25917">
    <property type="entry name" value="BSH_RND"/>
    <property type="match status" value="1"/>
</dbReference>
<dbReference type="Gene3D" id="2.40.50.100">
    <property type="match status" value="1"/>
</dbReference>
<dbReference type="EMBL" id="SACT01000009">
    <property type="protein sequence ID" value="RVT48949.1"/>
    <property type="molecule type" value="Genomic_DNA"/>
</dbReference>
<evidence type="ECO:0000259" key="5">
    <source>
        <dbReference type="Pfam" id="PF25989"/>
    </source>
</evidence>
<evidence type="ECO:0000256" key="2">
    <source>
        <dbReference type="SAM" id="MobiDB-lite"/>
    </source>
</evidence>
<dbReference type="Pfam" id="PF25954">
    <property type="entry name" value="Beta-barrel_RND_2"/>
    <property type="match status" value="1"/>
</dbReference>
<feature type="domain" description="CusB-like beta-barrel" evidence="4">
    <location>
        <begin position="261"/>
        <end position="333"/>
    </location>
</feature>
<sequence>MPRHASEQPKPGIRSSVRSRSSTSPDCEGGAVETRCGRTPTRRRPWPGSGTIGGDSPFPPGAVRRACHSVSMPHLLLRRALPSMLLAMALPVLAQKAPPAAPVITAAVRSVADDVALELVGSGLARRAATLQAAAAGEVTRVAFRAGDRVRAGQLLLTLDDRAERLAVQQAETRLAAAQRLRDRYAPLDGTGALPQTQIDDAELALREAELALSQAREALRDRRVLAPFDGIVGLAALQPGDRAEAGATLTTIDDRRVLRVRFAVPEQHLARVRPGQPVAVTTPAHGAQRFAGKLVQIDSRVDALARTVSLEAEVPNPDDRLRPGMSFAVQLALPGTPRPAVPELALQWDRDGAFVWQVRDGKAARVPVRPLRRQDGIVLLEGQLRDGDLVVVEGVQRLRDGRAVEVVGRNGGAPA</sequence>
<feature type="compositionally biased region" description="Low complexity" evidence="2">
    <location>
        <begin position="14"/>
        <end position="24"/>
    </location>
</feature>
<comment type="similarity">
    <text evidence="1">Belongs to the membrane fusion protein (MFP) (TC 8.A.1) family.</text>
</comment>
<evidence type="ECO:0000256" key="1">
    <source>
        <dbReference type="ARBA" id="ARBA00009477"/>
    </source>
</evidence>
<dbReference type="SUPFAM" id="SSF111369">
    <property type="entry name" value="HlyD-like secretion proteins"/>
    <property type="match status" value="1"/>
</dbReference>
<dbReference type="InterPro" id="IPR058792">
    <property type="entry name" value="Beta-barrel_RND_2"/>
</dbReference>
<dbReference type="PANTHER" id="PTHR30469">
    <property type="entry name" value="MULTIDRUG RESISTANCE PROTEIN MDTA"/>
    <property type="match status" value="1"/>
</dbReference>
<evidence type="ECO:0000313" key="7">
    <source>
        <dbReference type="Proteomes" id="UP000288178"/>
    </source>
</evidence>
<feature type="region of interest" description="Disordered" evidence="2">
    <location>
        <begin position="1"/>
        <end position="60"/>
    </location>
</feature>
<evidence type="ECO:0000259" key="4">
    <source>
        <dbReference type="Pfam" id="PF25954"/>
    </source>
</evidence>
<keyword evidence="7" id="KW-1185">Reference proteome</keyword>
<protein>
    <submittedName>
        <fullName evidence="6">Efflux RND transporter periplasmic adaptor subunit</fullName>
    </submittedName>
</protein>
<dbReference type="AlphaFoldDB" id="A0A437JQ14"/>
<evidence type="ECO:0000313" key="6">
    <source>
        <dbReference type="EMBL" id="RVT48949.1"/>
    </source>
</evidence>
<dbReference type="Gene3D" id="2.40.420.20">
    <property type="match status" value="1"/>
</dbReference>
<comment type="caution">
    <text evidence="6">The sequence shown here is derived from an EMBL/GenBank/DDBJ whole genome shotgun (WGS) entry which is preliminary data.</text>
</comment>
<dbReference type="PANTHER" id="PTHR30469:SF13">
    <property type="entry name" value="HAE1 FAMILY EFFLUX PUMP MFP COMPONENT"/>
    <property type="match status" value="1"/>
</dbReference>
<dbReference type="InterPro" id="IPR006143">
    <property type="entry name" value="RND_pump_MFP"/>
</dbReference>
<dbReference type="FunFam" id="2.40.30.170:FF:000010">
    <property type="entry name" value="Efflux RND transporter periplasmic adaptor subunit"/>
    <property type="match status" value="1"/>
</dbReference>
<dbReference type="GO" id="GO:1990281">
    <property type="term" value="C:efflux pump complex"/>
    <property type="evidence" value="ECO:0007669"/>
    <property type="project" value="TreeGrafter"/>
</dbReference>
<gene>
    <name evidence="6" type="ORF">ENE75_21610</name>
</gene>
<dbReference type="InterPro" id="IPR058625">
    <property type="entry name" value="MdtA-like_BSH"/>
</dbReference>